<dbReference type="Proteomes" id="UP000017861">
    <property type="component" value="Unassembled WGS sequence"/>
</dbReference>
<proteinExistence type="predicted"/>
<evidence type="ECO:0000313" key="3">
    <source>
        <dbReference type="Proteomes" id="UP000017861"/>
    </source>
</evidence>
<protein>
    <submittedName>
        <fullName evidence="2">Uncharacterized protein</fullName>
    </submittedName>
</protein>
<sequence>MQWSLPGESFAAHWVAAWSLDRAVSSAELPLRSMYLVRSPVWATWRAFLTHRCATVSPRESDGMLQSQASVCALASAPIRFDPSAQNGPSNSSADTLFAEEGGRYSNKKRRSHSYL</sequence>
<dbReference type="EMBL" id="AYLP01000164">
    <property type="protein sequence ID" value="ESS62726.1"/>
    <property type="molecule type" value="Genomic_DNA"/>
</dbReference>
<feature type="compositionally biased region" description="Polar residues" evidence="1">
    <location>
        <begin position="84"/>
        <end position="95"/>
    </location>
</feature>
<comment type="caution">
    <text evidence="2">The sequence shown here is derived from an EMBL/GenBank/DDBJ whole genome shotgun (WGS) entry which is preliminary data.</text>
</comment>
<accession>V5D5I0</accession>
<gene>
    <name evidence="2" type="ORF">TCDM_09569</name>
</gene>
<evidence type="ECO:0000313" key="2">
    <source>
        <dbReference type="EMBL" id="ESS62726.1"/>
    </source>
</evidence>
<feature type="region of interest" description="Disordered" evidence="1">
    <location>
        <begin position="82"/>
        <end position="116"/>
    </location>
</feature>
<dbReference type="VEuPathDB" id="TriTrypDB:TCDM_09569"/>
<reference evidence="2 3" key="1">
    <citation type="journal article" date="2014" name="Genome Announc.">
        <title>Trypanosoma cruzi Clone Dm28c Draft Genome Sequence.</title>
        <authorList>
            <person name="Grisard E.C."/>
            <person name="Teixeira S.M."/>
            <person name="de Almeida L.G."/>
            <person name="Stoco P.H."/>
            <person name="Gerber A.L."/>
            <person name="Talavera-Lopez C."/>
            <person name="Lima O.C."/>
            <person name="Andersson B."/>
            <person name="de Vasconcelos A.T."/>
        </authorList>
    </citation>
    <scope>NUCLEOTIDE SEQUENCE [LARGE SCALE GENOMIC DNA]</scope>
    <source>
        <strain evidence="2 3">Dm28c</strain>
    </source>
</reference>
<evidence type="ECO:0000256" key="1">
    <source>
        <dbReference type="SAM" id="MobiDB-lite"/>
    </source>
</evidence>
<name>V5D5I0_TRYCR</name>
<feature type="compositionally biased region" description="Basic residues" evidence="1">
    <location>
        <begin position="106"/>
        <end position="116"/>
    </location>
</feature>
<dbReference type="AlphaFoldDB" id="V5D5I0"/>
<organism evidence="2 3">
    <name type="scientific">Trypanosoma cruzi Dm28c</name>
    <dbReference type="NCBI Taxonomy" id="1416333"/>
    <lineage>
        <taxon>Eukaryota</taxon>
        <taxon>Discoba</taxon>
        <taxon>Euglenozoa</taxon>
        <taxon>Kinetoplastea</taxon>
        <taxon>Metakinetoplastina</taxon>
        <taxon>Trypanosomatida</taxon>
        <taxon>Trypanosomatidae</taxon>
        <taxon>Trypanosoma</taxon>
        <taxon>Schizotrypanum</taxon>
    </lineage>
</organism>